<dbReference type="SUPFAM" id="SSF69318">
    <property type="entry name" value="Integrin alpha N-terminal domain"/>
    <property type="match status" value="1"/>
</dbReference>
<dbReference type="GO" id="GO:0005975">
    <property type="term" value="P:carbohydrate metabolic process"/>
    <property type="evidence" value="ECO:0007669"/>
    <property type="project" value="UniProtKB-ARBA"/>
</dbReference>
<dbReference type="Pfam" id="PF00629">
    <property type="entry name" value="MAM"/>
    <property type="match status" value="1"/>
</dbReference>
<dbReference type="PANTHER" id="PTHR16026:SF0">
    <property type="entry name" value="CARTILAGE ACIDIC PROTEIN 1"/>
    <property type="match status" value="1"/>
</dbReference>
<dbReference type="InterPro" id="IPR028994">
    <property type="entry name" value="Integrin_alpha_N"/>
</dbReference>
<dbReference type="InterPro" id="IPR011519">
    <property type="entry name" value="UnbV_ASPIC"/>
</dbReference>
<dbReference type="InterPro" id="IPR013517">
    <property type="entry name" value="FG-GAP"/>
</dbReference>
<dbReference type="InterPro" id="IPR013783">
    <property type="entry name" value="Ig-like_fold"/>
</dbReference>
<dbReference type="CDD" id="cd00063">
    <property type="entry name" value="FN3"/>
    <property type="match status" value="1"/>
</dbReference>
<evidence type="ECO:0000256" key="2">
    <source>
        <dbReference type="SAM" id="SignalP"/>
    </source>
</evidence>
<dbReference type="Pfam" id="PF13517">
    <property type="entry name" value="FG-GAP_3"/>
    <property type="match status" value="2"/>
</dbReference>
<feature type="domain" description="Fibronectin type-III" evidence="4">
    <location>
        <begin position="404"/>
        <end position="492"/>
    </location>
</feature>
<dbReference type="InterPro" id="IPR013320">
    <property type="entry name" value="ConA-like_dom_sf"/>
</dbReference>
<evidence type="ECO:0000313" key="5">
    <source>
        <dbReference type="EMBL" id="QHI37580.1"/>
    </source>
</evidence>
<dbReference type="Gene3D" id="2.60.120.200">
    <property type="match status" value="1"/>
</dbReference>
<dbReference type="Gene3D" id="2.130.10.130">
    <property type="entry name" value="Integrin alpha, N-terminal"/>
    <property type="match status" value="2"/>
</dbReference>
<dbReference type="SMART" id="SM00137">
    <property type="entry name" value="MAM"/>
    <property type="match status" value="1"/>
</dbReference>
<dbReference type="InterPro" id="IPR027039">
    <property type="entry name" value="Crtac1"/>
</dbReference>
<dbReference type="NCBIfam" id="TIGR04183">
    <property type="entry name" value="Por_Secre_tail"/>
    <property type="match status" value="1"/>
</dbReference>
<organism evidence="5 6">
    <name type="scientific">Kordia antarctica</name>
    <dbReference type="NCBI Taxonomy" id="1218801"/>
    <lineage>
        <taxon>Bacteria</taxon>
        <taxon>Pseudomonadati</taxon>
        <taxon>Bacteroidota</taxon>
        <taxon>Flavobacteriia</taxon>
        <taxon>Flavobacteriales</taxon>
        <taxon>Flavobacteriaceae</taxon>
        <taxon>Kordia</taxon>
    </lineage>
</organism>
<dbReference type="GO" id="GO:0016020">
    <property type="term" value="C:membrane"/>
    <property type="evidence" value="ECO:0007669"/>
    <property type="project" value="InterPro"/>
</dbReference>
<keyword evidence="1 2" id="KW-0732">Signal</keyword>
<dbReference type="Pfam" id="PF00041">
    <property type="entry name" value="fn3"/>
    <property type="match status" value="1"/>
</dbReference>
<keyword evidence="6" id="KW-1185">Reference proteome</keyword>
<dbReference type="InterPro" id="IPR003961">
    <property type="entry name" value="FN3_dom"/>
</dbReference>
<evidence type="ECO:0000313" key="6">
    <source>
        <dbReference type="Proteomes" id="UP000464657"/>
    </source>
</evidence>
<dbReference type="InterPro" id="IPR026444">
    <property type="entry name" value="Secre_tail"/>
</dbReference>
<dbReference type="Pfam" id="PF07593">
    <property type="entry name" value="UnbV_ASPIC"/>
    <property type="match status" value="1"/>
</dbReference>
<dbReference type="AlphaFoldDB" id="A0A7L4ZM23"/>
<dbReference type="NCBIfam" id="NF038128">
    <property type="entry name" value="choice_anch_J"/>
    <property type="match status" value="1"/>
</dbReference>
<evidence type="ECO:0000259" key="4">
    <source>
        <dbReference type="PROSITE" id="PS50853"/>
    </source>
</evidence>
<evidence type="ECO:0000256" key="1">
    <source>
        <dbReference type="ARBA" id="ARBA00022729"/>
    </source>
</evidence>
<dbReference type="PANTHER" id="PTHR16026">
    <property type="entry name" value="CARTILAGE ACIDIC PROTEIN 1"/>
    <property type="match status" value="1"/>
</dbReference>
<dbReference type="SUPFAM" id="SSF49899">
    <property type="entry name" value="Concanavalin A-like lectins/glucanases"/>
    <property type="match status" value="1"/>
</dbReference>
<reference evidence="5 6" key="1">
    <citation type="journal article" date="2013" name="Int. J. Syst. Evol. Microbiol.">
        <title>Kordia antarctica sp. nov., isolated from Antarctic seawater.</title>
        <authorList>
            <person name="Baek K."/>
            <person name="Choi A."/>
            <person name="Kang I."/>
            <person name="Lee K."/>
            <person name="Cho J.C."/>
        </authorList>
    </citation>
    <scope>NUCLEOTIDE SEQUENCE [LARGE SCALE GENOMIC DNA]</scope>
    <source>
        <strain evidence="5 6">IMCC3317</strain>
    </source>
</reference>
<dbReference type="GO" id="GO:0004553">
    <property type="term" value="F:hydrolase activity, hydrolyzing O-glycosyl compounds"/>
    <property type="evidence" value="ECO:0007669"/>
    <property type="project" value="UniProtKB-ARBA"/>
</dbReference>
<dbReference type="Pfam" id="PF18962">
    <property type="entry name" value="Por_Secre_tail"/>
    <property type="match status" value="1"/>
</dbReference>
<feature type="signal peptide" evidence="2">
    <location>
        <begin position="1"/>
        <end position="19"/>
    </location>
</feature>
<feature type="chain" id="PRO_5029667798" evidence="2">
    <location>
        <begin position="20"/>
        <end position="1013"/>
    </location>
</feature>
<dbReference type="EMBL" id="CP019288">
    <property type="protein sequence ID" value="QHI37580.1"/>
    <property type="molecule type" value="Genomic_DNA"/>
</dbReference>
<name>A0A7L4ZM23_9FLAO</name>
<gene>
    <name evidence="5" type="ORF">IMCC3317_29600</name>
</gene>
<dbReference type="InterPro" id="IPR000998">
    <property type="entry name" value="MAM_dom"/>
</dbReference>
<dbReference type="Gene3D" id="2.60.40.10">
    <property type="entry name" value="Immunoglobulins"/>
    <property type="match status" value="1"/>
</dbReference>
<evidence type="ECO:0000259" key="3">
    <source>
        <dbReference type="PROSITE" id="PS50060"/>
    </source>
</evidence>
<dbReference type="RefSeq" id="WP_160130195.1">
    <property type="nucleotide sequence ID" value="NZ_CP019288.1"/>
</dbReference>
<accession>A0A7L4ZM23</accession>
<dbReference type="OrthoDB" id="9816120at2"/>
<dbReference type="Proteomes" id="UP000464657">
    <property type="component" value="Chromosome"/>
</dbReference>
<dbReference type="SMART" id="SM00060">
    <property type="entry name" value="FN3"/>
    <property type="match status" value="1"/>
</dbReference>
<dbReference type="PROSITE" id="PS50060">
    <property type="entry name" value="MAM_2"/>
    <property type="match status" value="1"/>
</dbReference>
<dbReference type="PROSITE" id="PS50853">
    <property type="entry name" value="FN3"/>
    <property type="match status" value="1"/>
</dbReference>
<feature type="domain" description="MAM" evidence="3">
    <location>
        <begin position="234"/>
        <end position="400"/>
    </location>
</feature>
<dbReference type="InterPro" id="IPR036116">
    <property type="entry name" value="FN3_sf"/>
</dbReference>
<protein>
    <submittedName>
        <fullName evidence="5">Uncharacterized protein</fullName>
    </submittedName>
</protein>
<dbReference type="SUPFAM" id="SSF49265">
    <property type="entry name" value="Fibronectin type III"/>
    <property type="match status" value="1"/>
</dbReference>
<proteinExistence type="predicted"/>
<sequence>MKKIMLLISLIASCFFAGAQTTVDCLVGPVNTTYCYVNNDTTSFVFVSSDGSDLQVTFNAGEVENTWDELIVLDTNGTELYNGYGNAGDLTGLTFQSTGDTITVSINSDGTINCSGNGYTSWDFDVNCATCTNPTATYTVVNDCATSGGFLVDVNVSNLGSATSLTVSDNQSSATQSLNTAGTVQFGPFTNATDVVISILNDQDTNCNVNSTSLTQSNCPPPPPVGITCGSGASTFIFTEEFDTVSGWTGNLNTGNGSWEIPNASGSTGTGPDTAFSGANFMNFEASGNTTSTGSAVSPAIDLSSATDGAELSFYLHAFGDDMGTLNVKVGTSASGPFTTVFTQTGELQTSGAEAWVSVGVNLDTYIGQVIYLEFSHTGTGTGFQGDMSIDYVRVETCGSFCIAPSSLAASAITQTSATVSWAANNGETAWEYVIQPAGTGIPTGPGTAATSTTVNITSLNPGTSYEVYVRAICGLDASIWGGPLTFETLAPPPPATFTTSTVATSGTQRAAVDMNGDFLDDIVSIGTTNVNIFYQQAVGGLSGTATNITTTSANNTPSWSLAAADFDRNGFTDLLYGGGNGVTFMRANATGTGFTEISGSEYVFSQRSNFVDLNQDGHLDAFVCHDVDPNVYYLNDGSGNLVFNQGGLGDIAGGGNYGSVWIDYDNDRDMDMFIAKCRGGSSTININEMHENDGTGTFTEVASTIGLADPVQTWSSAWGDFDNDGDMDVFVGASSTSNGTHKLMRNNGNSTFTDVTAASGILPNLTNTGIENATYDFDNDGNLDVASNGSILFGNGDMTFSVYDGVLSGNNGSFGDMNNDGFIDALSGTTLYTNDTNTNNWIKITTTGVGSNINGIGARVEVHTASGVQIRDVRSGEGFRFMSTLNTHFGIGTDTAITNIIIYWPSGAIDNVLNPTINTHHVITEGQALGIEDEALLESITIHPNPVGKVMNINSPINLVGKIATIFNIEGKRMMNLKLTEHSIDVSNLRQGNYILRLESDGKVYTQKFIKR</sequence>
<dbReference type="KEGG" id="kan:IMCC3317_29600"/>